<protein>
    <submittedName>
        <fullName evidence="2">Uncharacterized protein</fullName>
    </submittedName>
</protein>
<gene>
    <name evidence="2" type="ORF">RRG08_032574</name>
</gene>
<evidence type="ECO:0000313" key="3">
    <source>
        <dbReference type="Proteomes" id="UP001283361"/>
    </source>
</evidence>
<dbReference type="Proteomes" id="UP001283361">
    <property type="component" value="Unassembled WGS sequence"/>
</dbReference>
<dbReference type="AlphaFoldDB" id="A0AAE0ZYT1"/>
<organism evidence="2 3">
    <name type="scientific">Elysia crispata</name>
    <name type="common">lettuce slug</name>
    <dbReference type="NCBI Taxonomy" id="231223"/>
    <lineage>
        <taxon>Eukaryota</taxon>
        <taxon>Metazoa</taxon>
        <taxon>Spiralia</taxon>
        <taxon>Lophotrochozoa</taxon>
        <taxon>Mollusca</taxon>
        <taxon>Gastropoda</taxon>
        <taxon>Heterobranchia</taxon>
        <taxon>Euthyneura</taxon>
        <taxon>Panpulmonata</taxon>
        <taxon>Sacoglossa</taxon>
        <taxon>Placobranchoidea</taxon>
        <taxon>Plakobranchidae</taxon>
        <taxon>Elysia</taxon>
    </lineage>
</organism>
<reference evidence="2" key="1">
    <citation type="journal article" date="2023" name="G3 (Bethesda)">
        <title>A reference genome for the long-term kleptoplast-retaining sea slug Elysia crispata morphotype clarki.</title>
        <authorList>
            <person name="Eastman K.E."/>
            <person name="Pendleton A.L."/>
            <person name="Shaikh M.A."/>
            <person name="Suttiyut T."/>
            <person name="Ogas R."/>
            <person name="Tomko P."/>
            <person name="Gavelis G."/>
            <person name="Widhalm J.R."/>
            <person name="Wisecaver J.H."/>
        </authorList>
    </citation>
    <scope>NUCLEOTIDE SEQUENCE</scope>
    <source>
        <strain evidence="2">ECLA1</strain>
    </source>
</reference>
<proteinExistence type="predicted"/>
<sequence length="130" mass="14501">MPRTDRQLTLSPSGSGRNQPAPCSPRRLHDYISTGFAMKNAGSLICRGTSNHVTVPAPHCADIADGNSKSLGRRLVLVTTDNALDRESKWKTSKQQRLQDSGQTALTQIERCIKLVQIVKLWHFRCHVCY</sequence>
<keyword evidence="3" id="KW-1185">Reference proteome</keyword>
<evidence type="ECO:0000256" key="1">
    <source>
        <dbReference type="SAM" id="MobiDB-lite"/>
    </source>
</evidence>
<evidence type="ECO:0000313" key="2">
    <source>
        <dbReference type="EMBL" id="KAK3777471.1"/>
    </source>
</evidence>
<dbReference type="EMBL" id="JAWDGP010003079">
    <property type="protein sequence ID" value="KAK3777471.1"/>
    <property type="molecule type" value="Genomic_DNA"/>
</dbReference>
<feature type="compositionally biased region" description="Polar residues" evidence="1">
    <location>
        <begin position="7"/>
        <end position="18"/>
    </location>
</feature>
<accession>A0AAE0ZYT1</accession>
<feature type="region of interest" description="Disordered" evidence="1">
    <location>
        <begin position="1"/>
        <end position="25"/>
    </location>
</feature>
<name>A0AAE0ZYT1_9GAST</name>
<comment type="caution">
    <text evidence="2">The sequence shown here is derived from an EMBL/GenBank/DDBJ whole genome shotgun (WGS) entry which is preliminary data.</text>
</comment>